<gene>
    <name evidence="3" type="ORF">B7Y86_06860</name>
</gene>
<evidence type="ECO:0000313" key="4">
    <source>
        <dbReference type="Proteomes" id="UP000216147"/>
    </source>
</evidence>
<evidence type="ECO:0000313" key="3">
    <source>
        <dbReference type="EMBL" id="OYX57479.1"/>
    </source>
</evidence>
<dbReference type="PROSITE" id="PS00018">
    <property type="entry name" value="EF_HAND_1"/>
    <property type="match status" value="2"/>
</dbReference>
<dbReference type="AlphaFoldDB" id="A0A258HL17"/>
<feature type="compositionally biased region" description="Gly residues" evidence="1">
    <location>
        <begin position="91"/>
        <end position="106"/>
    </location>
</feature>
<reference evidence="3 4" key="1">
    <citation type="submission" date="2017-03" db="EMBL/GenBank/DDBJ databases">
        <title>Lifting the veil on microbial sulfur biogeochemistry in mining wastewaters.</title>
        <authorList>
            <person name="Kantor R.S."/>
            <person name="Colenbrander Nelson T."/>
            <person name="Marshall S."/>
            <person name="Bennett D."/>
            <person name="Apte S."/>
            <person name="Camacho D."/>
            <person name="Thomas B.C."/>
            <person name="Warren L.A."/>
            <person name="Banfield J.F."/>
        </authorList>
    </citation>
    <scope>NUCLEOTIDE SEQUENCE [LARGE SCALE GENOMIC DNA]</scope>
    <source>
        <strain evidence="3">32-68-21</strain>
    </source>
</reference>
<feature type="region of interest" description="Disordered" evidence="1">
    <location>
        <begin position="70"/>
        <end position="108"/>
    </location>
</feature>
<feature type="compositionally biased region" description="Basic and acidic residues" evidence="1">
    <location>
        <begin position="1"/>
        <end position="18"/>
    </location>
</feature>
<comment type="caution">
    <text evidence="3">The sequence shown here is derived from an EMBL/GenBank/DDBJ whole genome shotgun (WGS) entry which is preliminary data.</text>
</comment>
<dbReference type="GO" id="GO:0005509">
    <property type="term" value="F:calcium ion binding"/>
    <property type="evidence" value="ECO:0007669"/>
    <property type="project" value="InterPro"/>
</dbReference>
<feature type="domain" description="EF-hand" evidence="2">
    <location>
        <begin position="1"/>
        <end position="31"/>
    </location>
</feature>
<proteinExistence type="predicted"/>
<accession>A0A258HL17</accession>
<evidence type="ECO:0000256" key="1">
    <source>
        <dbReference type="SAM" id="MobiDB-lite"/>
    </source>
</evidence>
<dbReference type="InterPro" id="IPR011992">
    <property type="entry name" value="EF-hand-dom_pair"/>
</dbReference>
<dbReference type="Pfam" id="PF13202">
    <property type="entry name" value="EF-hand_5"/>
    <property type="match status" value="3"/>
</dbReference>
<dbReference type="InterPro" id="IPR002048">
    <property type="entry name" value="EF_hand_dom"/>
</dbReference>
<name>A0A258HL17_9CAUL</name>
<sequence>MGDAFDRLDANDDGRLSTEELAAGPGEGGPGHRMMMMGGPGGPGGPGVHIITREGGPGGHGAPGMMMFGGPEGPGGPGGDVRVFSFRHGGPEGGGEGGPPHAGPGGSSSHQVFVHRFGGPDGPGEMDKDGDGKVSQEEFLAPLREAFRQMDADNNGFLDEGEGHPAPPHAD</sequence>
<dbReference type="EMBL" id="NCEQ01000006">
    <property type="protein sequence ID" value="OYX57479.1"/>
    <property type="molecule type" value="Genomic_DNA"/>
</dbReference>
<dbReference type="Gene3D" id="1.10.238.10">
    <property type="entry name" value="EF-hand"/>
    <property type="match status" value="1"/>
</dbReference>
<feature type="region of interest" description="Disordered" evidence="1">
    <location>
        <begin position="151"/>
        <end position="171"/>
    </location>
</feature>
<feature type="region of interest" description="Disordered" evidence="1">
    <location>
        <begin position="1"/>
        <end position="37"/>
    </location>
</feature>
<organism evidence="3 4">
    <name type="scientific">Brevundimonas subvibrioides</name>
    <dbReference type="NCBI Taxonomy" id="74313"/>
    <lineage>
        <taxon>Bacteria</taxon>
        <taxon>Pseudomonadati</taxon>
        <taxon>Pseudomonadota</taxon>
        <taxon>Alphaproteobacteria</taxon>
        <taxon>Caulobacterales</taxon>
        <taxon>Caulobacteraceae</taxon>
        <taxon>Brevundimonas</taxon>
    </lineage>
</organism>
<dbReference type="SUPFAM" id="SSF47473">
    <property type="entry name" value="EF-hand"/>
    <property type="match status" value="1"/>
</dbReference>
<feature type="compositionally biased region" description="Gly residues" evidence="1">
    <location>
        <begin position="70"/>
        <end position="79"/>
    </location>
</feature>
<dbReference type="Proteomes" id="UP000216147">
    <property type="component" value="Unassembled WGS sequence"/>
</dbReference>
<dbReference type="InterPro" id="IPR018247">
    <property type="entry name" value="EF_Hand_1_Ca_BS"/>
</dbReference>
<feature type="domain" description="EF-hand" evidence="2">
    <location>
        <begin position="125"/>
        <end position="149"/>
    </location>
</feature>
<evidence type="ECO:0000259" key="2">
    <source>
        <dbReference type="PROSITE" id="PS50222"/>
    </source>
</evidence>
<protein>
    <recommendedName>
        <fullName evidence="2">EF-hand domain-containing protein</fullName>
    </recommendedName>
</protein>
<dbReference type="PROSITE" id="PS50222">
    <property type="entry name" value="EF_HAND_2"/>
    <property type="match status" value="2"/>
</dbReference>